<organism evidence="1 2">
    <name type="scientific">Panagrolaimus sp. PS1159</name>
    <dbReference type="NCBI Taxonomy" id="55785"/>
    <lineage>
        <taxon>Eukaryota</taxon>
        <taxon>Metazoa</taxon>
        <taxon>Ecdysozoa</taxon>
        <taxon>Nematoda</taxon>
        <taxon>Chromadorea</taxon>
        <taxon>Rhabditida</taxon>
        <taxon>Tylenchina</taxon>
        <taxon>Panagrolaimomorpha</taxon>
        <taxon>Panagrolaimoidea</taxon>
        <taxon>Panagrolaimidae</taxon>
        <taxon>Panagrolaimus</taxon>
    </lineage>
</organism>
<proteinExistence type="predicted"/>
<evidence type="ECO:0000313" key="2">
    <source>
        <dbReference type="WBParaSite" id="PS1159_v2.g8441.t1"/>
    </source>
</evidence>
<sequence>MSDGFLMLHAYEIIPFDNKNGGVWYQGFEITYDKEKIKQEEPLQVFVVPHSHNDPAVIAIILKNTVH</sequence>
<reference evidence="2" key="1">
    <citation type="submission" date="2022-11" db="UniProtKB">
        <authorList>
            <consortium name="WormBaseParasite"/>
        </authorList>
    </citation>
    <scope>IDENTIFICATION</scope>
</reference>
<dbReference type="WBParaSite" id="PS1159_v2.g8441.t1">
    <property type="protein sequence ID" value="PS1159_v2.g8441.t1"/>
    <property type="gene ID" value="PS1159_v2.g8441"/>
</dbReference>
<name>A0AC35GT76_9BILA</name>
<evidence type="ECO:0000313" key="1">
    <source>
        <dbReference type="Proteomes" id="UP000887580"/>
    </source>
</evidence>
<accession>A0AC35GT76</accession>
<protein>
    <submittedName>
        <fullName evidence="2">Uncharacterized protein</fullName>
    </submittedName>
</protein>
<dbReference type="Proteomes" id="UP000887580">
    <property type="component" value="Unplaced"/>
</dbReference>